<accession>K6XI85</accession>
<dbReference type="Pfam" id="PF01381">
    <property type="entry name" value="HTH_3"/>
    <property type="match status" value="1"/>
</dbReference>
<dbReference type="PROSITE" id="PS50943">
    <property type="entry name" value="HTH_CROC1"/>
    <property type="match status" value="1"/>
</dbReference>
<dbReference type="AlphaFoldDB" id="K6XI85"/>
<dbReference type="Gene3D" id="1.10.260.40">
    <property type="entry name" value="lambda repressor-like DNA-binding domains"/>
    <property type="match status" value="1"/>
</dbReference>
<evidence type="ECO:0000313" key="2">
    <source>
        <dbReference type="EMBL" id="GAC20339.1"/>
    </source>
</evidence>
<dbReference type="RefSeq" id="WP_007622164.1">
    <property type="nucleotide sequence ID" value="NZ_BAEO01000051.1"/>
</dbReference>
<evidence type="ECO:0000259" key="1">
    <source>
        <dbReference type="PROSITE" id="PS50943"/>
    </source>
</evidence>
<comment type="caution">
    <text evidence="2">The sequence shown here is derived from an EMBL/GenBank/DDBJ whole genome shotgun (WGS) entry which is preliminary data.</text>
</comment>
<dbReference type="SUPFAM" id="SSF47413">
    <property type="entry name" value="lambda repressor-like DNA-binding domains"/>
    <property type="match status" value="1"/>
</dbReference>
<name>K6XI85_9ALTE</name>
<protein>
    <recommendedName>
        <fullName evidence="1">HTH cro/C1-type domain-containing protein</fullName>
    </recommendedName>
</protein>
<dbReference type="InterPro" id="IPR010982">
    <property type="entry name" value="Lambda_DNA-bd_dom_sf"/>
</dbReference>
<dbReference type="GO" id="GO:0003677">
    <property type="term" value="F:DNA binding"/>
    <property type="evidence" value="ECO:0007669"/>
    <property type="project" value="InterPro"/>
</dbReference>
<proteinExistence type="predicted"/>
<organism evidence="2 3">
    <name type="scientific">Paraglaciecola arctica BSs20135</name>
    <dbReference type="NCBI Taxonomy" id="493475"/>
    <lineage>
        <taxon>Bacteria</taxon>
        <taxon>Pseudomonadati</taxon>
        <taxon>Pseudomonadota</taxon>
        <taxon>Gammaproteobacteria</taxon>
        <taxon>Alteromonadales</taxon>
        <taxon>Alteromonadaceae</taxon>
        <taxon>Paraglaciecola</taxon>
    </lineage>
</organism>
<evidence type="ECO:0000313" key="3">
    <source>
        <dbReference type="Proteomes" id="UP000006327"/>
    </source>
</evidence>
<dbReference type="InterPro" id="IPR001387">
    <property type="entry name" value="Cro/C1-type_HTH"/>
</dbReference>
<gene>
    <name evidence="2" type="ORF">GARC_3381</name>
</gene>
<feature type="domain" description="HTH cro/C1-type" evidence="1">
    <location>
        <begin position="19"/>
        <end position="70"/>
    </location>
</feature>
<dbReference type="Proteomes" id="UP000006327">
    <property type="component" value="Unassembled WGS sequence"/>
</dbReference>
<dbReference type="eggNOG" id="COG1396">
    <property type="taxonomic scope" value="Bacteria"/>
</dbReference>
<keyword evidence="3" id="KW-1185">Reference proteome</keyword>
<reference evidence="2 3" key="1">
    <citation type="journal article" date="2017" name="Antonie Van Leeuwenhoek">
        <title>Rhizobium rhizosphaerae sp. nov., a novel species isolated from rice rhizosphere.</title>
        <authorList>
            <person name="Zhao J.J."/>
            <person name="Zhang J."/>
            <person name="Zhang R.J."/>
            <person name="Zhang C.W."/>
            <person name="Yin H.Q."/>
            <person name="Zhang X.X."/>
        </authorList>
    </citation>
    <scope>NUCLEOTIDE SEQUENCE [LARGE SCALE GENOMIC DNA]</scope>
    <source>
        <strain evidence="2 3">BSs20135</strain>
    </source>
</reference>
<sequence>MMSLASPAKSQKKLAENARAKRLQMDLTQAGLANRSGVPLRTLRKFEQEGAISLESFLKLYMVLGGLDDIIEASAPKKTEFLSIDEVLKTPSTKTRQRGSRK</sequence>
<dbReference type="CDD" id="cd00093">
    <property type="entry name" value="HTH_XRE"/>
    <property type="match status" value="1"/>
</dbReference>
<dbReference type="EMBL" id="BAEO01000051">
    <property type="protein sequence ID" value="GAC20339.1"/>
    <property type="molecule type" value="Genomic_DNA"/>
</dbReference>
<dbReference type="STRING" id="493475.GARC_3381"/>